<proteinExistence type="predicted"/>
<feature type="non-terminal residue" evidence="2">
    <location>
        <position position="93"/>
    </location>
</feature>
<gene>
    <name evidence="2" type="ORF">S06H3_37178</name>
</gene>
<dbReference type="AlphaFoldDB" id="X1LQW5"/>
<dbReference type="Pfam" id="PF08241">
    <property type="entry name" value="Methyltransf_11"/>
    <property type="match status" value="1"/>
</dbReference>
<dbReference type="InterPro" id="IPR013216">
    <property type="entry name" value="Methyltransf_11"/>
</dbReference>
<comment type="caution">
    <text evidence="2">The sequence shown here is derived from an EMBL/GenBank/DDBJ whole genome shotgun (WGS) entry which is preliminary data.</text>
</comment>
<dbReference type="InterPro" id="IPR029063">
    <property type="entry name" value="SAM-dependent_MTases_sf"/>
</dbReference>
<reference evidence="2" key="1">
    <citation type="journal article" date="2014" name="Front. Microbiol.">
        <title>High frequency of phylogenetically diverse reductive dehalogenase-homologous genes in deep subseafloor sedimentary metagenomes.</title>
        <authorList>
            <person name="Kawai M."/>
            <person name="Futagami T."/>
            <person name="Toyoda A."/>
            <person name="Takaki Y."/>
            <person name="Nishi S."/>
            <person name="Hori S."/>
            <person name="Arai W."/>
            <person name="Tsubouchi T."/>
            <person name="Morono Y."/>
            <person name="Uchiyama I."/>
            <person name="Ito T."/>
            <person name="Fujiyama A."/>
            <person name="Inagaki F."/>
            <person name="Takami H."/>
        </authorList>
    </citation>
    <scope>NUCLEOTIDE SEQUENCE</scope>
    <source>
        <strain evidence="2">Expedition CK06-06</strain>
    </source>
</reference>
<protein>
    <recommendedName>
        <fullName evidence="1">Methyltransferase type 11 domain-containing protein</fullName>
    </recommendedName>
</protein>
<dbReference type="Gene3D" id="3.40.50.150">
    <property type="entry name" value="Vaccinia Virus protein VP39"/>
    <property type="match status" value="1"/>
</dbReference>
<evidence type="ECO:0000259" key="1">
    <source>
        <dbReference type="Pfam" id="PF08241"/>
    </source>
</evidence>
<name>X1LQW5_9ZZZZ</name>
<accession>X1LQW5</accession>
<organism evidence="2">
    <name type="scientific">marine sediment metagenome</name>
    <dbReference type="NCBI Taxonomy" id="412755"/>
    <lineage>
        <taxon>unclassified sequences</taxon>
        <taxon>metagenomes</taxon>
        <taxon>ecological metagenomes</taxon>
    </lineage>
</organism>
<dbReference type="SUPFAM" id="SSF53335">
    <property type="entry name" value="S-adenosyl-L-methionine-dependent methyltransferases"/>
    <property type="match status" value="1"/>
</dbReference>
<feature type="domain" description="Methyltransferase type 11" evidence="1">
    <location>
        <begin position="1"/>
        <end position="68"/>
    </location>
</feature>
<dbReference type="EMBL" id="BARV01022562">
    <property type="protein sequence ID" value="GAI21458.1"/>
    <property type="molecule type" value="Genomic_DNA"/>
</dbReference>
<dbReference type="GO" id="GO:0008757">
    <property type="term" value="F:S-adenosylmethionine-dependent methyltransferase activity"/>
    <property type="evidence" value="ECO:0007669"/>
    <property type="project" value="InterPro"/>
</dbReference>
<sequence>MIEIAQKKAIENNIREIDLKIEYAEEVSLLDGEIDVAVCQSSLSEWKNIEKGLNEIFRILKKEGFVIINDFNGEYPKWKMKWCYIIMILLAGL</sequence>
<evidence type="ECO:0000313" key="2">
    <source>
        <dbReference type="EMBL" id="GAI21458.1"/>
    </source>
</evidence>